<keyword evidence="2" id="KW-1185">Reference proteome</keyword>
<evidence type="ECO:0000313" key="1">
    <source>
        <dbReference type="EMBL" id="AXL20274.1"/>
    </source>
</evidence>
<dbReference type="AlphaFoldDB" id="A0A346AWN1"/>
<protein>
    <submittedName>
        <fullName evidence="1">ATP-binding protein</fullName>
    </submittedName>
</protein>
<dbReference type="Gene3D" id="3.30.565.10">
    <property type="entry name" value="Histidine kinase-like ATPase, C-terminal domain"/>
    <property type="match status" value="1"/>
</dbReference>
<accession>A0A346AWN1</accession>
<dbReference type="Pfam" id="PF13589">
    <property type="entry name" value="HATPase_c_3"/>
    <property type="match status" value="1"/>
</dbReference>
<dbReference type="KEGG" id="meg:DKB62_01070"/>
<dbReference type="InterPro" id="IPR036890">
    <property type="entry name" value="HATPase_C_sf"/>
</dbReference>
<sequence>MVALTFYFIVGKRQSLLMNTLVRSIINVSKIKMNPMTLCNLKGVIFMAAKAQGAPTKEFFVGMLTRDIELSDAILDLLDNCLDGVVRQKKGIDKTTTSNYYAGFFSHISISKDSFIIEDNCGGIPKDVAEKYAFRMGRSSAKEAEELPTVGIYGIGMKRAIFKIGKSAVVFTRNDKSLYKVTIPENWANDENEWDFPMENLENTDLLVDGGTKIYISNINPGIVETWGTKDKLDVFVNSLIKSIQQSYSFIIQKGFEIEINGQHIAPLPIKLLLDANNATSINPFLYQQTFDDVHVSLAIGFYAPPPSPEDIDDENNLKRSSSDAGWTIVCNDRVVLYNDKSHLTGWGEAGVPQYHTQFIGIRGIVIFESNNPKKLPMTTTKRGIDTSSNIYAAVKDRMRQGLKMFTDYTNRWKGRNDSERVYSLAAKSVSIDNLIGSKDRIEAFAPVKFRQNKGGFVFKPTLPKPKNDKPYRRISFSRSIDEVKDIIEYLYDDREHCMTPSQVGEKCFDLILVKAHSKEGE</sequence>
<dbReference type="Proteomes" id="UP000254337">
    <property type="component" value="Chromosome"/>
</dbReference>
<organism evidence="1 2">
    <name type="scientific">Megasphaera stantonii</name>
    <dbReference type="NCBI Taxonomy" id="2144175"/>
    <lineage>
        <taxon>Bacteria</taxon>
        <taxon>Bacillati</taxon>
        <taxon>Bacillota</taxon>
        <taxon>Negativicutes</taxon>
        <taxon>Veillonellales</taxon>
        <taxon>Veillonellaceae</taxon>
        <taxon>Megasphaera</taxon>
    </lineage>
</organism>
<proteinExistence type="predicted"/>
<keyword evidence="1" id="KW-0067">ATP-binding</keyword>
<name>A0A346AWN1_9FIRM</name>
<keyword evidence="1" id="KW-0547">Nucleotide-binding</keyword>
<dbReference type="OrthoDB" id="9813438at2"/>
<dbReference type="SUPFAM" id="SSF55874">
    <property type="entry name" value="ATPase domain of HSP90 chaperone/DNA topoisomerase II/histidine kinase"/>
    <property type="match status" value="1"/>
</dbReference>
<gene>
    <name evidence="1" type="ORF">DKB62_01070</name>
</gene>
<dbReference type="EMBL" id="CP029462">
    <property type="protein sequence ID" value="AXL20274.1"/>
    <property type="molecule type" value="Genomic_DNA"/>
</dbReference>
<reference evidence="1 2" key="1">
    <citation type="submission" date="2018-05" db="EMBL/GenBank/DDBJ databases">
        <title>Complete genome sequence of Megasphaera sp. AJH120T, isolated from the ceca of a chicken.</title>
        <authorList>
            <person name="Maki J."/>
            <person name="Looft T."/>
        </authorList>
    </citation>
    <scope>NUCLEOTIDE SEQUENCE [LARGE SCALE GENOMIC DNA]</scope>
    <source>
        <strain evidence="1 2">AJH120</strain>
    </source>
</reference>
<evidence type="ECO:0000313" key="2">
    <source>
        <dbReference type="Proteomes" id="UP000254337"/>
    </source>
</evidence>
<dbReference type="GO" id="GO:0005524">
    <property type="term" value="F:ATP binding"/>
    <property type="evidence" value="ECO:0007669"/>
    <property type="project" value="UniProtKB-KW"/>
</dbReference>